<dbReference type="Proteomes" id="UP000075714">
    <property type="component" value="Unassembled WGS sequence"/>
</dbReference>
<feature type="region of interest" description="Disordered" evidence="1">
    <location>
        <begin position="680"/>
        <end position="742"/>
    </location>
</feature>
<evidence type="ECO:0000313" key="4">
    <source>
        <dbReference type="EMBL" id="KXZ51835.1"/>
    </source>
</evidence>
<dbReference type="OrthoDB" id="552623at2759"/>
<evidence type="ECO:0000259" key="2">
    <source>
        <dbReference type="Pfam" id="PF23468"/>
    </source>
</evidence>
<name>A0A150GPV0_GONPE</name>
<dbReference type="AlphaFoldDB" id="A0A150GPV0"/>
<dbReference type="EMBL" id="LSYV01000012">
    <property type="protein sequence ID" value="KXZ51835.1"/>
    <property type="molecule type" value="Genomic_DNA"/>
</dbReference>
<organism evidence="4 5">
    <name type="scientific">Gonium pectorale</name>
    <name type="common">Green alga</name>
    <dbReference type="NCBI Taxonomy" id="33097"/>
    <lineage>
        <taxon>Eukaryota</taxon>
        <taxon>Viridiplantae</taxon>
        <taxon>Chlorophyta</taxon>
        <taxon>core chlorophytes</taxon>
        <taxon>Chlorophyceae</taxon>
        <taxon>CS clade</taxon>
        <taxon>Chlamydomonadales</taxon>
        <taxon>Volvocaceae</taxon>
        <taxon>Gonium</taxon>
    </lineage>
</organism>
<sequence>MQLELSSAAFFLAQQEHNKDLLGHCYSSATVSAMARLMAPTQADPDADLLAEQAGMVVLPKSQLLGVLQAGSGTPLDEASAALALLVEAGQYSEVIRFGNPLLKAATAAIPGSPLAAKSTKMPIPHLEHLAADLALSVALAHVSLAAGGQGSSEAPHHTSGASSGSELLGGVVGNGSGGDLAGLEELYGHLEAALQVLSRHGVAEALQQEVAYCLQNVAVALAEELLRTTPAAVGAAASADAASAAAIALYGAVASAQKPYVSVRLSDQELYDLAVAHLAQGVTTGWPQHVLQALSYFERVAQQQQQQQQGHAAGLGAAPASLGPAAADVSFERSVCEALLGRSSSAAGTAAEPAAAPAAAAASRSLDLDEWDFEGADEASLLRRLESHLALAAAGDHAELEGGGSAVTFSVKESLSTSLENEVEDVSQSRHGATATLVSASGAAGAASAAADASAALSPAPKAAKSGGGSGADAKEDASRRYGWAESWLELSVMPCFPETAGKRVSLARWFADPRVILFNKLLAVRSSEAQVTAALGSAVAHVSDASRQRLWQLWQGAASAVAGAAAAAKGAGHSAQLATAGGTVEVAMHAPEAMKATALQPGSSGSAGAASSGSGAPAPATSSLLAQSRAALQDVVAPRAAAAASAVAAAAAAIGTAAASSPRAVAAAASWMVPFGQSRRGSAAGAAPGAALVGSPGGPERAGRGATAATAAALPPKATSAGPFTASSWDGSSSSAAQGKSVPAQSVPLVMIPVSDQAAQEQQQQLGGGAAEEVGELTRGSVAAAAANSNNVVPFGAAPSGVPTSADDAGACASGVDLNADRAAAVAAPPVASGLLDVAAAPPPTGGSGSGGGAAAAVTGDASAGVGSLWVPDAEGHLRPRMVARVVQDAAAAAATAAKEKAKATAANIKERVAALPEWRLVELAAMDEAQTREAVRRVAAVAAQAVCLGALAALVGHRIVASGALQAAAGGIAAGVPGGGNLAPAVAVAADASSAQAAAAARAVGRWLRGVATAAVSGAQDSSRLGRGGAETTLLQAEAVTQESLGRLVAQYGCVTMQRLEVEVEQLHAGSPGAAAANQQQQPQQPREVVMTAVVATAGTQTSRASPLPEAFTTTERLAVTFRREEVSAGGAAVWRLVDVRDAPPALF</sequence>
<comment type="caution">
    <text evidence="4">The sequence shown here is derived from an EMBL/GenBank/DDBJ whole genome shotgun (WGS) entry which is preliminary data.</text>
</comment>
<keyword evidence="5" id="KW-1185">Reference proteome</keyword>
<dbReference type="PANTHER" id="PTHR33925">
    <property type="entry name" value="PLASTID DIVISION PROTEIN CDP1, CHLOROPLASTIC-RELATED"/>
    <property type="match status" value="1"/>
</dbReference>
<gene>
    <name evidence="4" type="ORF">GPECTOR_11g274</name>
</gene>
<dbReference type="InterPro" id="IPR057137">
    <property type="entry name" value="CDP1-like_a_solenoid_2"/>
</dbReference>
<feature type="region of interest" description="Disordered" evidence="1">
    <location>
        <begin position="600"/>
        <end position="622"/>
    </location>
</feature>
<dbReference type="PANTHER" id="PTHR33925:SF1">
    <property type="entry name" value="PROTEIN ACCUMULATION AND REPLICATION OF CHLOROPLASTS 6, CHLOROPLASTIC"/>
    <property type="match status" value="1"/>
</dbReference>
<proteinExistence type="predicted"/>
<evidence type="ECO:0000259" key="3">
    <source>
        <dbReference type="Pfam" id="PF25515"/>
    </source>
</evidence>
<feature type="compositionally biased region" description="Low complexity" evidence="1">
    <location>
        <begin position="683"/>
        <end position="696"/>
    </location>
</feature>
<protein>
    <submittedName>
        <fullName evidence="4">Uncharacterized protein</fullName>
    </submittedName>
</protein>
<feature type="domain" description="Plastid division protein CDP1-like 2nd alpha solenoid" evidence="2">
    <location>
        <begin position="264"/>
        <end position="347"/>
    </location>
</feature>
<feature type="domain" description="Plastid division protein CDP1-like 1st alpha solenoid" evidence="3">
    <location>
        <begin position="77"/>
        <end position="151"/>
    </location>
</feature>
<dbReference type="InterPro" id="IPR044685">
    <property type="entry name" value="CPD1-like"/>
</dbReference>
<dbReference type="InterPro" id="IPR058032">
    <property type="entry name" value="CDP1-like_a_solenoid_1"/>
</dbReference>
<dbReference type="Pfam" id="PF23468">
    <property type="entry name" value="ARC6"/>
    <property type="match status" value="1"/>
</dbReference>
<evidence type="ECO:0000313" key="5">
    <source>
        <dbReference type="Proteomes" id="UP000075714"/>
    </source>
</evidence>
<evidence type="ECO:0000256" key="1">
    <source>
        <dbReference type="SAM" id="MobiDB-lite"/>
    </source>
</evidence>
<dbReference type="Pfam" id="PF25515">
    <property type="entry name" value="Arm_PDR"/>
    <property type="match status" value="1"/>
</dbReference>
<accession>A0A150GPV0</accession>
<feature type="compositionally biased region" description="Low complexity" evidence="1">
    <location>
        <begin position="706"/>
        <end position="739"/>
    </location>
</feature>
<reference evidence="5" key="1">
    <citation type="journal article" date="2016" name="Nat. Commun.">
        <title>The Gonium pectorale genome demonstrates co-option of cell cycle regulation during the evolution of multicellularity.</title>
        <authorList>
            <person name="Hanschen E.R."/>
            <person name="Marriage T.N."/>
            <person name="Ferris P.J."/>
            <person name="Hamaji T."/>
            <person name="Toyoda A."/>
            <person name="Fujiyama A."/>
            <person name="Neme R."/>
            <person name="Noguchi H."/>
            <person name="Minakuchi Y."/>
            <person name="Suzuki M."/>
            <person name="Kawai-Toyooka H."/>
            <person name="Smith D.R."/>
            <person name="Sparks H."/>
            <person name="Anderson J."/>
            <person name="Bakaric R."/>
            <person name="Luria V."/>
            <person name="Karger A."/>
            <person name="Kirschner M.W."/>
            <person name="Durand P.M."/>
            <person name="Michod R.E."/>
            <person name="Nozaki H."/>
            <person name="Olson B.J."/>
        </authorList>
    </citation>
    <scope>NUCLEOTIDE SEQUENCE [LARGE SCALE GENOMIC DNA]</scope>
    <source>
        <strain evidence="5">NIES-2863</strain>
    </source>
</reference>